<feature type="domain" description="tRNA-guanine(15) transglycosylase-like" evidence="6">
    <location>
        <begin position="21"/>
        <end position="389"/>
    </location>
</feature>
<name>A0A420I476_9PEZI</name>
<dbReference type="GO" id="GO:0046872">
    <property type="term" value="F:metal ion binding"/>
    <property type="evidence" value="ECO:0007669"/>
    <property type="project" value="UniProtKB-KW"/>
</dbReference>
<comment type="function">
    <text evidence="5">Non-catalytic subunit of the queuine tRNA-ribosyltransferase (TGT) that catalyzes the base-exchange of a guanine (G) residue with queuine (Q) at position 34 (anticodon wobble position) in tRNAs with GU(N) anticodons (tRNA-Asp, -Asn, -His and -Tyr), resulting in the hypermodified nucleoside queuosine (7-(((4,5-cis-dihydroxy-2-cyclopenten-1-yl)amino)methyl)-7-deazaguanosine).</text>
</comment>
<comment type="subunit">
    <text evidence="5">Heterodimer of a catalytic subunit and an accessory subunit.</text>
</comment>
<evidence type="ECO:0000313" key="8">
    <source>
        <dbReference type="Proteomes" id="UP000283383"/>
    </source>
</evidence>
<dbReference type="InterPro" id="IPR002616">
    <property type="entry name" value="tRNA_ribo_trans-like"/>
</dbReference>
<keyword evidence="4 5" id="KW-0862">Zinc</keyword>
<evidence type="ECO:0000259" key="6">
    <source>
        <dbReference type="Pfam" id="PF01702"/>
    </source>
</evidence>
<feature type="binding site" evidence="5">
    <location>
        <position position="328"/>
    </location>
    <ligand>
        <name>Zn(2+)</name>
        <dbReference type="ChEBI" id="CHEBI:29105"/>
    </ligand>
</feature>
<accession>A0A420I476</accession>
<comment type="similarity">
    <text evidence="5">Belongs to the queuine tRNA-ribosyltransferase family. QTRT2 subfamily.</text>
</comment>
<feature type="binding site" evidence="5">
    <location>
        <position position="331"/>
    </location>
    <ligand>
        <name>Zn(2+)</name>
        <dbReference type="ChEBI" id="CHEBI:29105"/>
    </ligand>
</feature>
<dbReference type="Gene3D" id="3.20.20.105">
    <property type="entry name" value="Queuine tRNA-ribosyltransferase-like"/>
    <property type="match status" value="1"/>
</dbReference>
<keyword evidence="1 5" id="KW-0963">Cytoplasm</keyword>
<keyword evidence="3 5" id="KW-0479">Metal-binding</keyword>
<dbReference type="Proteomes" id="UP000283383">
    <property type="component" value="Unassembled WGS sequence"/>
</dbReference>
<dbReference type="HAMAP" id="MF_03043">
    <property type="entry name" value="QTRT2"/>
    <property type="match status" value="1"/>
</dbReference>
<organism evidence="7 8">
    <name type="scientific">Golovinomyces cichoracearum</name>
    <dbReference type="NCBI Taxonomy" id="62708"/>
    <lineage>
        <taxon>Eukaryota</taxon>
        <taxon>Fungi</taxon>
        <taxon>Dikarya</taxon>
        <taxon>Ascomycota</taxon>
        <taxon>Pezizomycotina</taxon>
        <taxon>Leotiomycetes</taxon>
        <taxon>Erysiphales</taxon>
        <taxon>Erysiphaceae</taxon>
        <taxon>Golovinomyces</taxon>
    </lineage>
</organism>
<dbReference type="InterPro" id="IPR036511">
    <property type="entry name" value="TGT-like_sf"/>
</dbReference>
<proteinExistence type="inferred from homology"/>
<dbReference type="NCBIfam" id="TIGR00449">
    <property type="entry name" value="tgt_general"/>
    <property type="match status" value="1"/>
</dbReference>
<protein>
    <recommendedName>
        <fullName evidence="5">Queuine tRNA-ribosyltransferase accessory subunit 2</fullName>
    </recommendedName>
    <alternativeName>
        <fullName evidence="5">Queuine tRNA-ribosyltransferase domain-containing protein 1</fullName>
    </alternativeName>
</protein>
<evidence type="ECO:0000256" key="4">
    <source>
        <dbReference type="ARBA" id="ARBA00022833"/>
    </source>
</evidence>
<comment type="caution">
    <text evidence="7">The sequence shown here is derived from an EMBL/GenBank/DDBJ whole genome shotgun (WGS) entry which is preliminary data.</text>
</comment>
<dbReference type="GO" id="GO:0008479">
    <property type="term" value="F:tRNA-guanosine(34) queuine transglycosylase activity"/>
    <property type="evidence" value="ECO:0007669"/>
    <property type="project" value="UniProtKB-UniRule"/>
</dbReference>
<keyword evidence="2 5" id="KW-0819">tRNA processing</keyword>
<dbReference type="EMBL" id="MCBQ01013249">
    <property type="protein sequence ID" value="RKF64442.1"/>
    <property type="molecule type" value="Genomic_DNA"/>
</dbReference>
<dbReference type="PANTHER" id="PTHR46064:SF1">
    <property type="entry name" value="QUEUINE TRNA-RIBOSYLTRANSFERASE ACCESSORY SUBUNIT 2"/>
    <property type="match status" value="1"/>
</dbReference>
<reference evidence="7 8" key="1">
    <citation type="journal article" date="2018" name="BMC Genomics">
        <title>Comparative genome analyses reveal sequence features reflecting distinct modes of host-adaptation between dicot and monocot powdery mildew.</title>
        <authorList>
            <person name="Wu Y."/>
            <person name="Ma X."/>
            <person name="Pan Z."/>
            <person name="Kale S.D."/>
            <person name="Song Y."/>
            <person name="King H."/>
            <person name="Zhang Q."/>
            <person name="Presley C."/>
            <person name="Deng X."/>
            <person name="Wei C.I."/>
            <person name="Xiao S."/>
        </authorList>
    </citation>
    <scope>NUCLEOTIDE SEQUENCE [LARGE SCALE GENOMIC DNA]</scope>
    <source>
        <strain evidence="7">UMSG3</strain>
    </source>
</reference>
<evidence type="ECO:0000256" key="2">
    <source>
        <dbReference type="ARBA" id="ARBA00022694"/>
    </source>
</evidence>
<dbReference type="InterPro" id="IPR050852">
    <property type="entry name" value="Queuine_tRNA-ribosyltrfase"/>
</dbReference>
<dbReference type="AlphaFoldDB" id="A0A420I476"/>
<dbReference type="STRING" id="62708.A0A420I476"/>
<keyword evidence="7" id="KW-0808">Transferase</keyword>
<comment type="subcellular location">
    <subcellularLocation>
        <location evidence="5">Cytoplasm</location>
    </subcellularLocation>
</comment>
<evidence type="ECO:0000256" key="3">
    <source>
        <dbReference type="ARBA" id="ARBA00022723"/>
    </source>
</evidence>
<gene>
    <name evidence="7" type="ORF">GcM3_132020</name>
</gene>
<dbReference type="Pfam" id="PF01702">
    <property type="entry name" value="TGT"/>
    <property type="match status" value="1"/>
</dbReference>
<evidence type="ECO:0000313" key="7">
    <source>
        <dbReference type="EMBL" id="RKF64442.1"/>
    </source>
</evidence>
<keyword evidence="8" id="KW-1185">Reference proteome</keyword>
<feature type="binding site" evidence="5">
    <location>
        <position position="357"/>
    </location>
    <ligand>
        <name>Zn(2+)</name>
        <dbReference type="ChEBI" id="CHEBI:29105"/>
    </ligand>
</feature>
<dbReference type="GO" id="GO:0005737">
    <property type="term" value="C:cytoplasm"/>
    <property type="evidence" value="ECO:0007669"/>
    <property type="project" value="UniProtKB-SubCell"/>
</dbReference>
<evidence type="ECO:0000256" key="1">
    <source>
        <dbReference type="ARBA" id="ARBA00022490"/>
    </source>
</evidence>
<dbReference type="GO" id="GO:0006400">
    <property type="term" value="P:tRNA modification"/>
    <property type="evidence" value="ECO:0007669"/>
    <property type="project" value="InterPro"/>
</dbReference>
<sequence>MLMKNLSFELLNPFCSAPKGPRLGQLISQGKLIPTPNIFHLTSRGVIPHITPDVLLSSNMEVEGVHMAMEDSVIERTYLPTATSLPDISLHSFTATSRKTIILLTPRRTSAVSTSHGNSNSGISVCTSQGFKPISNHEYIQFIRANSPNIAVAMADIPHGLKPGTKRLAKMSKRTQGWLSEVLHEKSADLAVFAPILPINSFEQNDYLEFLSDEVAEEISGLAFYDSDLILDIPATTRLSKLPRLTLDNPSSPFSILKQVSLGIDIFTIPFIAFATDVGIALTFLFPLPVSQERNFTSTKNDTIPLGIDMWLPAHSTSLLPLSAECQCYSCKNHHRAYIHHLLSAKEMLGSVLLQIHNNHILSEFFSAIRESISSGRFEIDHQAFADVYSDEFPVKLCQGSRIKA</sequence>
<dbReference type="InterPro" id="IPR028592">
    <property type="entry name" value="QTRTD1"/>
</dbReference>
<dbReference type="SUPFAM" id="SSF51713">
    <property type="entry name" value="tRNA-guanine transglycosylase"/>
    <property type="match status" value="1"/>
</dbReference>
<evidence type="ECO:0000256" key="5">
    <source>
        <dbReference type="HAMAP-Rule" id="MF_03043"/>
    </source>
</evidence>
<dbReference type="PANTHER" id="PTHR46064">
    <property type="entry name" value="QUEUINE TRNA-RIBOSYLTRANSFERASE ACCESSORY SUBUNIT 2"/>
    <property type="match status" value="1"/>
</dbReference>
<feature type="binding site" evidence="5">
    <location>
        <position position="326"/>
    </location>
    <ligand>
        <name>Zn(2+)</name>
        <dbReference type="ChEBI" id="CHEBI:29105"/>
    </ligand>
</feature>
<comment type="cofactor">
    <cofactor evidence="5">
        <name>Zn(2+)</name>
        <dbReference type="ChEBI" id="CHEBI:29105"/>
    </cofactor>
    <text evidence="5">Binds 1 zinc ion per subunit.</text>
</comment>